<evidence type="ECO:0000256" key="1">
    <source>
        <dbReference type="SAM" id="Phobius"/>
    </source>
</evidence>
<dbReference type="EMBL" id="PCXP01000018">
    <property type="protein sequence ID" value="PIR41911.1"/>
    <property type="molecule type" value="Genomic_DNA"/>
</dbReference>
<evidence type="ECO:0000313" key="2">
    <source>
        <dbReference type="EMBL" id="PIR41911.1"/>
    </source>
</evidence>
<proteinExistence type="predicted"/>
<keyword evidence="1" id="KW-0812">Transmembrane</keyword>
<dbReference type="AlphaFoldDB" id="A0A2H0R5V8"/>
<evidence type="ECO:0000313" key="3">
    <source>
        <dbReference type="Proteomes" id="UP000230208"/>
    </source>
</evidence>
<protein>
    <submittedName>
        <fullName evidence="2">Uncharacterized protein</fullName>
    </submittedName>
</protein>
<sequence length="259" mass="29567">MNDQSQFNQTSVEDQIGTMAPQSQEQMPVPDQKHFINKKFIATFIALLLIGGGICAGLWWWNSKNTEPVVPTFTPRVIDETANWQTYRNEEFGFEVRYPEFFDQALLHPMIGEETVLIRYHETPDQQVPEEPNRISVSIDVVNEPLDGYEYDAIYDGAKYIYNGQDDYWEIEKLDNFPSVDLSLFNQPEFVLTGSGQKAYLFALGDGPAAQFWGVINSPDKNFYIATSLAIFKSPLCENLSCNGEEILNQILSTFKFID</sequence>
<organism evidence="2 3">
    <name type="scientific">Candidatus Yanofskybacteria bacterium CG10_big_fil_rev_8_21_14_0_10_37_15</name>
    <dbReference type="NCBI Taxonomy" id="1975097"/>
    <lineage>
        <taxon>Bacteria</taxon>
        <taxon>Candidatus Yanofskyibacteriota</taxon>
    </lineage>
</organism>
<accession>A0A2H0R5V8</accession>
<reference evidence="2 3" key="1">
    <citation type="submission" date="2017-09" db="EMBL/GenBank/DDBJ databases">
        <title>Depth-based differentiation of microbial function through sediment-hosted aquifers and enrichment of novel symbionts in the deep terrestrial subsurface.</title>
        <authorList>
            <person name="Probst A.J."/>
            <person name="Ladd B."/>
            <person name="Jarett J.K."/>
            <person name="Geller-Mcgrath D.E."/>
            <person name="Sieber C.M."/>
            <person name="Emerson J.B."/>
            <person name="Anantharaman K."/>
            <person name="Thomas B.C."/>
            <person name="Malmstrom R."/>
            <person name="Stieglmeier M."/>
            <person name="Klingl A."/>
            <person name="Woyke T."/>
            <person name="Ryan C.M."/>
            <person name="Banfield J.F."/>
        </authorList>
    </citation>
    <scope>NUCLEOTIDE SEQUENCE [LARGE SCALE GENOMIC DNA]</scope>
    <source>
        <strain evidence="2">CG10_big_fil_rev_8_21_14_0_10_37_15</strain>
    </source>
</reference>
<comment type="caution">
    <text evidence="2">The sequence shown here is derived from an EMBL/GenBank/DDBJ whole genome shotgun (WGS) entry which is preliminary data.</text>
</comment>
<keyword evidence="1" id="KW-0472">Membrane</keyword>
<keyword evidence="1" id="KW-1133">Transmembrane helix</keyword>
<feature type="transmembrane region" description="Helical" evidence="1">
    <location>
        <begin position="40"/>
        <end position="61"/>
    </location>
</feature>
<gene>
    <name evidence="2" type="ORF">COV30_01160</name>
</gene>
<name>A0A2H0R5V8_9BACT</name>
<dbReference type="Proteomes" id="UP000230208">
    <property type="component" value="Unassembled WGS sequence"/>
</dbReference>